<feature type="non-terminal residue" evidence="1">
    <location>
        <position position="1"/>
    </location>
</feature>
<name>A0A0L8HEU0_OCTBM</name>
<accession>A0A0L8HEU0</accession>
<gene>
    <name evidence="1" type="ORF">OCBIM_22016179mg</name>
</gene>
<reference evidence="1" key="1">
    <citation type="submission" date="2015-07" db="EMBL/GenBank/DDBJ databases">
        <title>MeaNS - Measles Nucleotide Surveillance Program.</title>
        <authorList>
            <person name="Tran T."/>
            <person name="Druce J."/>
        </authorList>
    </citation>
    <scope>NUCLEOTIDE SEQUENCE</scope>
    <source>
        <strain evidence="1">UCB-OBI-ISO-001</strain>
        <tissue evidence="1">Gonad</tissue>
    </source>
</reference>
<protein>
    <submittedName>
        <fullName evidence="1">Uncharacterized protein</fullName>
    </submittedName>
</protein>
<dbReference type="PANTHER" id="PTHR45823">
    <property type="entry name" value="T-SNARE COILED-COIL HOMOLOGY DOMAIN-CONTAINING PROTEIN"/>
    <property type="match status" value="1"/>
</dbReference>
<dbReference type="OrthoDB" id="551053at2759"/>
<dbReference type="PANTHER" id="PTHR45823:SF1">
    <property type="entry name" value="T-SNARE COILED-COIL HOMOLOGY DOMAIN-CONTAINING PROTEIN"/>
    <property type="match status" value="1"/>
</dbReference>
<dbReference type="AlphaFoldDB" id="A0A0L8HEU0"/>
<evidence type="ECO:0000313" key="1">
    <source>
        <dbReference type="EMBL" id="KOF87763.1"/>
    </source>
</evidence>
<proteinExistence type="predicted"/>
<dbReference type="EMBL" id="KQ418323">
    <property type="protein sequence ID" value="KOF87763.1"/>
    <property type="molecule type" value="Genomic_DNA"/>
</dbReference>
<organism evidence="1">
    <name type="scientific">Octopus bimaculoides</name>
    <name type="common">California two-spotted octopus</name>
    <dbReference type="NCBI Taxonomy" id="37653"/>
    <lineage>
        <taxon>Eukaryota</taxon>
        <taxon>Metazoa</taxon>
        <taxon>Spiralia</taxon>
        <taxon>Lophotrochozoa</taxon>
        <taxon>Mollusca</taxon>
        <taxon>Cephalopoda</taxon>
        <taxon>Coleoidea</taxon>
        <taxon>Octopodiformes</taxon>
        <taxon>Octopoda</taxon>
        <taxon>Incirrata</taxon>
        <taxon>Octopodidae</taxon>
        <taxon>Octopus</taxon>
    </lineage>
</organism>
<sequence length="81" mass="9037">FQLLADSNGWNNGQRSVQLATSLKGAALEVLSKLSVEDRSCYFSLVKVLKKRYSTIWLSAVYRVPFQTCVRANGESLQQPA</sequence>